<feature type="active site" evidence="1">
    <location>
        <position position="292"/>
    </location>
</feature>
<keyword evidence="1" id="KW-0444">Lipid biosynthesis</keyword>
<keyword evidence="1" id="KW-1003">Cell membrane</keyword>
<dbReference type="AlphaFoldDB" id="A0A972FCP3"/>
<protein>
    <recommendedName>
        <fullName evidence="1">Cardiolipin synthase B</fullName>
        <shortName evidence="1">CL synthase</shortName>
        <ecNumber evidence="1">2.7.8.-</ecNumber>
    </recommendedName>
</protein>
<dbReference type="Pfam" id="PF13091">
    <property type="entry name" value="PLDc_2"/>
    <property type="match status" value="2"/>
</dbReference>
<dbReference type="EC" id="2.7.8.-" evidence="1"/>
<dbReference type="SUPFAM" id="SSF56024">
    <property type="entry name" value="Phospholipase D/nuclease"/>
    <property type="match status" value="2"/>
</dbReference>
<keyword evidence="1" id="KW-1208">Phospholipid metabolism</keyword>
<feature type="active site" evidence="1">
    <location>
        <position position="294"/>
    </location>
</feature>
<dbReference type="EMBL" id="WTVM01000038">
    <property type="protein sequence ID" value="NMG02958.1"/>
    <property type="molecule type" value="Genomic_DNA"/>
</dbReference>
<comment type="similarity">
    <text evidence="1">Belongs to the phospholipase D family. Cardiolipin synthase subfamily. ClsB sub-subfamily.</text>
</comment>
<evidence type="ECO:0000313" key="4">
    <source>
        <dbReference type="Proteomes" id="UP000599523"/>
    </source>
</evidence>
<dbReference type="PROSITE" id="PS50035">
    <property type="entry name" value="PLD"/>
    <property type="match status" value="2"/>
</dbReference>
<keyword evidence="1" id="KW-0443">Lipid metabolism</keyword>
<dbReference type="RefSeq" id="WP_168987723.1">
    <property type="nucleotide sequence ID" value="NZ_CAWPHM010000262.1"/>
</dbReference>
<dbReference type="Gene3D" id="3.30.870.10">
    <property type="entry name" value="Endonuclease Chain A"/>
    <property type="match status" value="2"/>
</dbReference>
<dbReference type="InterPro" id="IPR025202">
    <property type="entry name" value="PLD-like_dom"/>
</dbReference>
<keyword evidence="1" id="KW-0472">Membrane</keyword>
<dbReference type="InterPro" id="IPR030872">
    <property type="entry name" value="Cardiolipin_synth_ClsB"/>
</dbReference>
<feature type="domain" description="PLD phosphodiesterase" evidence="2">
    <location>
        <begin position="107"/>
        <end position="134"/>
    </location>
</feature>
<comment type="catalytic activity">
    <reaction evidence="1">
        <text>2 a 1,2-diacyl-sn-glycero-3-phospho-(1'-sn-glycerol) = a cardiolipin + glycerol</text>
        <dbReference type="Rhea" id="RHEA:31451"/>
        <dbReference type="ChEBI" id="CHEBI:17754"/>
        <dbReference type="ChEBI" id="CHEBI:62237"/>
        <dbReference type="ChEBI" id="CHEBI:64716"/>
    </reaction>
</comment>
<evidence type="ECO:0000256" key="1">
    <source>
        <dbReference type="HAMAP-Rule" id="MF_01917"/>
    </source>
</evidence>
<dbReference type="NCBIfam" id="NF008427">
    <property type="entry name" value="PRK11263.1"/>
    <property type="match status" value="1"/>
</dbReference>
<organism evidence="3 4">
    <name type="scientific">Azoarcus taiwanensis</name>
    <dbReference type="NCBI Taxonomy" id="666964"/>
    <lineage>
        <taxon>Bacteria</taxon>
        <taxon>Pseudomonadati</taxon>
        <taxon>Pseudomonadota</taxon>
        <taxon>Betaproteobacteria</taxon>
        <taxon>Rhodocyclales</taxon>
        <taxon>Zoogloeaceae</taxon>
        <taxon>Azoarcus</taxon>
    </lineage>
</organism>
<feature type="active site" evidence="1">
    <location>
        <position position="112"/>
    </location>
</feature>
<reference evidence="3" key="1">
    <citation type="submission" date="2019-12" db="EMBL/GenBank/DDBJ databases">
        <title>Comparative genomics gives insights into the taxonomy of the Azoarcus-Aromatoleum group and reveals separate origins of nif in the plant-associated Azoarcus and non-plant-associated Aromatoleum sub-groups.</title>
        <authorList>
            <person name="Lafos M."/>
            <person name="Maluk M."/>
            <person name="Batista M."/>
            <person name="Junghare M."/>
            <person name="Carmona M."/>
            <person name="Faoro H."/>
            <person name="Cruz L.M."/>
            <person name="Battistoni F."/>
            <person name="De Souza E."/>
            <person name="Pedrosa F."/>
            <person name="Chen W.-M."/>
            <person name="Poole P.S."/>
            <person name="Dixon R.A."/>
            <person name="James E.K."/>
        </authorList>
    </citation>
    <scope>NUCLEOTIDE SEQUENCE</scope>
    <source>
        <strain evidence="3">NSC3</strain>
    </source>
</reference>
<comment type="function">
    <text evidence="1">Catalyzes the phosphatidyl group transfer from one phosphatidylglycerol molecule to another to form cardiolipin (CL) (diphosphatidylglycerol) and glycerol.</text>
</comment>
<comment type="subcellular location">
    <subcellularLocation>
        <location evidence="1">Cell membrane</location>
        <topology evidence="1">Peripheral membrane protein</topology>
    </subcellularLocation>
</comment>
<proteinExistence type="inferred from homology"/>
<gene>
    <name evidence="1 3" type="primary">clsB</name>
    <name evidence="3" type="ORF">GPA21_08225</name>
</gene>
<dbReference type="CDD" id="cd09110">
    <property type="entry name" value="PLDc_CLS_1"/>
    <property type="match status" value="1"/>
</dbReference>
<feature type="active site" evidence="1">
    <location>
        <position position="119"/>
    </location>
</feature>
<keyword evidence="1 3" id="KW-0808">Transferase</keyword>
<evidence type="ECO:0000259" key="2">
    <source>
        <dbReference type="PROSITE" id="PS50035"/>
    </source>
</evidence>
<dbReference type="HAMAP" id="MF_01917">
    <property type="entry name" value="Cardiolipin_synth_ClsB"/>
    <property type="match status" value="1"/>
</dbReference>
<dbReference type="Proteomes" id="UP000599523">
    <property type="component" value="Unassembled WGS sequence"/>
</dbReference>
<keyword evidence="1" id="KW-0594">Phospholipid biosynthesis</keyword>
<accession>A0A972FCP3</accession>
<dbReference type="CDD" id="cd09159">
    <property type="entry name" value="PLDc_ybhO_like_2"/>
    <property type="match status" value="1"/>
</dbReference>
<dbReference type="GO" id="GO:0032049">
    <property type="term" value="P:cardiolipin biosynthetic process"/>
    <property type="evidence" value="ECO:0007669"/>
    <property type="project" value="InterPro"/>
</dbReference>
<dbReference type="InterPro" id="IPR001736">
    <property type="entry name" value="PLipase_D/transphosphatidylase"/>
</dbReference>
<feature type="active site" evidence="1">
    <location>
        <position position="114"/>
    </location>
</feature>
<dbReference type="GO" id="GO:0008808">
    <property type="term" value="F:cardiolipin synthase activity"/>
    <property type="evidence" value="ECO:0007669"/>
    <property type="project" value="InterPro"/>
</dbReference>
<dbReference type="SMART" id="SM00155">
    <property type="entry name" value="PLDc"/>
    <property type="match status" value="2"/>
</dbReference>
<dbReference type="PANTHER" id="PTHR21248">
    <property type="entry name" value="CARDIOLIPIN SYNTHASE"/>
    <property type="match status" value="1"/>
</dbReference>
<dbReference type="PANTHER" id="PTHR21248:SF22">
    <property type="entry name" value="PHOSPHOLIPASE D"/>
    <property type="match status" value="1"/>
</dbReference>
<keyword evidence="4" id="KW-1185">Reference proteome</keyword>
<comment type="caution">
    <text evidence="3">The sequence shown here is derived from an EMBL/GenBank/DDBJ whole genome shotgun (WGS) entry which is preliminary data.</text>
</comment>
<dbReference type="GO" id="GO:0005886">
    <property type="term" value="C:plasma membrane"/>
    <property type="evidence" value="ECO:0007669"/>
    <property type="project" value="UniProtKB-SubCell"/>
</dbReference>
<name>A0A972FCP3_9RHOO</name>
<feature type="domain" description="PLD phosphodiesterase" evidence="2">
    <location>
        <begin position="287"/>
        <end position="314"/>
    </location>
</feature>
<sequence>MTDYCEGNQVELLECGLQYFPALEAAIDRARDEIHIETYIFEDDETGRRMAEALCRAARRGVAVNVMVDGFGGRPFVEHLQKVLEASGASVLIYRPEIRALSLRRHRLRRLHRKIVVIDAREAFVGGINIIDDVPVRGSVHPRYDYAVHLKGPLLASVVASVRRLWWLVSWANLRQRQPMRTRTPAHVAPAGEVRAAFVIRDNLGHRRDIEDAYLAAIAAARREVVIASAYFFPGRRFRQALTVAAARGVSVKLLLQGLSDHPVLSYATRALYPYFLGRGIRLYEYHRSYLHAKVAVIDESWATVGSSNIDPFSLLLAREANVVVDDAAFARKLRKSLEAAMREGTVELRLETLRRLPMMRRLASWLAYQFVRLAIGVAGFRGKH</sequence>
<feature type="active site" evidence="1">
    <location>
        <position position="299"/>
    </location>
</feature>
<evidence type="ECO:0000313" key="3">
    <source>
        <dbReference type="EMBL" id="NMG02958.1"/>
    </source>
</evidence>